<keyword evidence="4" id="KW-0732">Signal</keyword>
<dbReference type="SUPFAM" id="SSF51445">
    <property type="entry name" value="(Trans)glycosidases"/>
    <property type="match status" value="1"/>
</dbReference>
<accession>A0A6M2EYV3</accession>
<dbReference type="GO" id="GO:0004553">
    <property type="term" value="F:hydrolase activity, hydrolyzing O-glycosyl compounds"/>
    <property type="evidence" value="ECO:0007669"/>
    <property type="project" value="InterPro"/>
</dbReference>
<dbReference type="InterPro" id="IPR002241">
    <property type="entry name" value="Glyco_hydro_27"/>
</dbReference>
<dbReference type="PANTHER" id="PTHR11452">
    <property type="entry name" value="ALPHA-GALACTOSIDASE/ALPHA-N-ACETYLGALACTOSAMINIDASE"/>
    <property type="match status" value="1"/>
</dbReference>
<protein>
    <recommendedName>
        <fullName evidence="6">Alpha-galactosidase</fullName>
    </recommendedName>
</protein>
<evidence type="ECO:0000256" key="3">
    <source>
        <dbReference type="ARBA" id="ARBA00023295"/>
    </source>
</evidence>
<dbReference type="InterPro" id="IPR013785">
    <property type="entry name" value="Aldolase_TIM"/>
</dbReference>
<dbReference type="Gene3D" id="3.20.20.70">
    <property type="entry name" value="Aldolase class I"/>
    <property type="match status" value="1"/>
</dbReference>
<evidence type="ECO:0000313" key="5">
    <source>
        <dbReference type="EMBL" id="NUU90422.1"/>
    </source>
</evidence>
<dbReference type="AlphaFoldDB" id="A0A6M2EYV3"/>
<dbReference type="GO" id="GO:0005975">
    <property type="term" value="P:carbohydrate metabolic process"/>
    <property type="evidence" value="ECO:0007669"/>
    <property type="project" value="InterPro"/>
</dbReference>
<feature type="signal peptide" evidence="4">
    <location>
        <begin position="1"/>
        <end position="23"/>
    </location>
</feature>
<evidence type="ECO:0000256" key="2">
    <source>
        <dbReference type="ARBA" id="ARBA00022801"/>
    </source>
</evidence>
<evidence type="ECO:0008006" key="6">
    <source>
        <dbReference type="Google" id="ProtNLM"/>
    </source>
</evidence>
<sequence length="222" mass="25439">MAILPRTSLSLFFFFFSFSLYSSYKTNVRVSSQPERASFPPRGWNSYDSFCWVVSEVDFLQSAEIISHRLKPYGYEYAVIDYLWYRRDVPGASTDSRGFDVIDEWGRLIPDPVRWPSSKGGRGFTEISKKVHGMGLKFGIHIMRGLSRQAYDANTPILDTTKGGAYEESGRRWRAKDIGIKERSCAWMPHGFMSVNTKLGAGRAFLRSLYEQYAEWGVDFGN</sequence>
<dbReference type="EMBL" id="GILB01010089">
    <property type="protein sequence ID" value="NUU90422.1"/>
    <property type="molecule type" value="Transcribed_RNA"/>
</dbReference>
<evidence type="ECO:0000256" key="1">
    <source>
        <dbReference type="ARBA" id="ARBA00009743"/>
    </source>
</evidence>
<keyword evidence="3" id="KW-0326">Glycosidase</keyword>
<proteinExistence type="inferred from homology"/>
<reference evidence="5" key="1">
    <citation type="submission" date="2020-03" db="EMBL/GenBank/DDBJ databases">
        <authorList>
            <person name="Zhang R."/>
        </authorList>
    </citation>
    <scope>NUCLEOTIDE SEQUENCE</scope>
</reference>
<keyword evidence="2" id="KW-0378">Hydrolase</keyword>
<feature type="chain" id="PRO_5026964000" description="Alpha-galactosidase" evidence="4">
    <location>
        <begin position="24"/>
        <end position="222"/>
    </location>
</feature>
<evidence type="ECO:0000256" key="4">
    <source>
        <dbReference type="SAM" id="SignalP"/>
    </source>
</evidence>
<organism evidence="5">
    <name type="scientific">Populus davidiana</name>
    <dbReference type="NCBI Taxonomy" id="266767"/>
    <lineage>
        <taxon>Eukaryota</taxon>
        <taxon>Viridiplantae</taxon>
        <taxon>Streptophyta</taxon>
        <taxon>Embryophyta</taxon>
        <taxon>Tracheophyta</taxon>
        <taxon>Spermatophyta</taxon>
        <taxon>Magnoliopsida</taxon>
        <taxon>eudicotyledons</taxon>
        <taxon>Gunneridae</taxon>
        <taxon>Pentapetalae</taxon>
        <taxon>rosids</taxon>
        <taxon>fabids</taxon>
        <taxon>Malpighiales</taxon>
        <taxon>Salicaceae</taxon>
        <taxon>Saliceae</taxon>
        <taxon>Populus</taxon>
    </lineage>
</organism>
<comment type="similarity">
    <text evidence="1">Belongs to the glycosyl hydrolase 27 family.</text>
</comment>
<dbReference type="InterPro" id="IPR017853">
    <property type="entry name" value="GH"/>
</dbReference>
<name>A0A6M2EYV3_9ROSI</name>
<dbReference type="PANTHER" id="PTHR11452:SF42">
    <property type="entry name" value="ALPHA-GALACTOSIDASE"/>
    <property type="match status" value="1"/>
</dbReference>